<sequence>MTATGSTPAHPWTSTTTRVIAHRGASADAPENTLAAVERAIDDGSAVVECDVQRTADGELVVLHDATLARTTDAGSVFPRRKPWNVADLTLDQVRRLDAGAWFGAEFAGQRVPTLREWIDAIGTRAGMLIEVKHPDRKPGIENDLAETLRASQWARRALHDGRLVVQSFDHDWLRHAYAPLGDGVPLGALCLARPSSRQVRAISEWADQLNPRLGATDRALVDAAHECGLSINVWTVNGTTDMRRLIDARVDGIITNKPAKLAALARKHGGLTVGA</sequence>
<dbReference type="PANTHER" id="PTHR46211:SF1">
    <property type="entry name" value="GLYCEROPHOSPHODIESTER PHOSPHODIESTERASE, CYTOPLASMIC"/>
    <property type="match status" value="1"/>
</dbReference>
<dbReference type="AlphaFoldDB" id="A0A7Z0IL76"/>
<dbReference type="EMBL" id="JACBZS010000001">
    <property type="protein sequence ID" value="NYI71344.1"/>
    <property type="molecule type" value="Genomic_DNA"/>
</dbReference>
<gene>
    <name evidence="2" type="ORF">GGQ54_001904</name>
</gene>
<dbReference type="Pfam" id="PF03009">
    <property type="entry name" value="GDPD"/>
    <property type="match status" value="1"/>
</dbReference>
<accession>A0A7Z0IL76</accession>
<dbReference type="SUPFAM" id="SSF51695">
    <property type="entry name" value="PLC-like phosphodiesterases"/>
    <property type="match status" value="1"/>
</dbReference>
<comment type="caution">
    <text evidence="2">The sequence shown here is derived from an EMBL/GenBank/DDBJ whole genome shotgun (WGS) entry which is preliminary data.</text>
</comment>
<dbReference type="RefSeq" id="WP_179445179.1">
    <property type="nucleotide sequence ID" value="NZ_JACBZS010000001.1"/>
</dbReference>
<organism evidence="2 3">
    <name type="scientific">Naumannella cuiyingiana</name>
    <dbReference type="NCBI Taxonomy" id="1347891"/>
    <lineage>
        <taxon>Bacteria</taxon>
        <taxon>Bacillati</taxon>
        <taxon>Actinomycetota</taxon>
        <taxon>Actinomycetes</taxon>
        <taxon>Propionibacteriales</taxon>
        <taxon>Propionibacteriaceae</taxon>
        <taxon>Naumannella</taxon>
    </lineage>
</organism>
<dbReference type="Proteomes" id="UP000527616">
    <property type="component" value="Unassembled WGS sequence"/>
</dbReference>
<dbReference type="Gene3D" id="3.20.20.190">
    <property type="entry name" value="Phosphatidylinositol (PI) phosphodiesterase"/>
    <property type="match status" value="1"/>
</dbReference>
<feature type="domain" description="GP-PDE" evidence="1">
    <location>
        <begin position="17"/>
        <end position="266"/>
    </location>
</feature>
<protein>
    <submittedName>
        <fullName evidence="2">Glycerophosphoryl diester phosphodiesterase</fullName>
        <ecNumber evidence="2">3.1.4.46</ecNumber>
    </submittedName>
</protein>
<proteinExistence type="predicted"/>
<evidence type="ECO:0000313" key="2">
    <source>
        <dbReference type="EMBL" id="NYI71344.1"/>
    </source>
</evidence>
<dbReference type="InterPro" id="IPR017946">
    <property type="entry name" value="PLC-like_Pdiesterase_TIM-brl"/>
</dbReference>
<dbReference type="PANTHER" id="PTHR46211">
    <property type="entry name" value="GLYCEROPHOSPHORYL DIESTER PHOSPHODIESTERASE"/>
    <property type="match status" value="1"/>
</dbReference>
<name>A0A7Z0IL76_9ACTN</name>
<dbReference type="PROSITE" id="PS51704">
    <property type="entry name" value="GP_PDE"/>
    <property type="match status" value="1"/>
</dbReference>
<keyword evidence="3" id="KW-1185">Reference proteome</keyword>
<evidence type="ECO:0000259" key="1">
    <source>
        <dbReference type="PROSITE" id="PS51704"/>
    </source>
</evidence>
<dbReference type="EC" id="3.1.4.46" evidence="2"/>
<keyword evidence="2" id="KW-0378">Hydrolase</keyword>
<dbReference type="InterPro" id="IPR030395">
    <property type="entry name" value="GP_PDE_dom"/>
</dbReference>
<evidence type="ECO:0000313" key="3">
    <source>
        <dbReference type="Proteomes" id="UP000527616"/>
    </source>
</evidence>
<dbReference type="GO" id="GO:0006629">
    <property type="term" value="P:lipid metabolic process"/>
    <property type="evidence" value="ECO:0007669"/>
    <property type="project" value="InterPro"/>
</dbReference>
<reference evidence="2 3" key="1">
    <citation type="submission" date="2020-07" db="EMBL/GenBank/DDBJ databases">
        <title>Sequencing the genomes of 1000 actinobacteria strains.</title>
        <authorList>
            <person name="Klenk H.-P."/>
        </authorList>
    </citation>
    <scope>NUCLEOTIDE SEQUENCE [LARGE SCALE GENOMIC DNA]</scope>
    <source>
        <strain evidence="2 3">DSM 103164</strain>
    </source>
</reference>
<dbReference type="GO" id="GO:0008889">
    <property type="term" value="F:glycerophosphodiester phosphodiesterase activity"/>
    <property type="evidence" value="ECO:0007669"/>
    <property type="project" value="UniProtKB-EC"/>
</dbReference>